<dbReference type="GO" id="GO:0046677">
    <property type="term" value="P:response to antibiotic"/>
    <property type="evidence" value="ECO:0007669"/>
    <property type="project" value="InterPro"/>
</dbReference>
<proteinExistence type="predicted"/>
<dbReference type="Pfam" id="PF13305">
    <property type="entry name" value="TetR_C_33"/>
    <property type="match status" value="1"/>
</dbReference>
<dbReference type="PANTHER" id="PTHR30055:SF239">
    <property type="entry name" value="TRANSCRIPTIONAL REGULATORY PROTEIN"/>
    <property type="match status" value="1"/>
</dbReference>
<dbReference type="InterPro" id="IPR023772">
    <property type="entry name" value="DNA-bd_HTH_TetR-type_CS"/>
</dbReference>
<keyword evidence="7" id="KW-1185">Reference proteome</keyword>
<dbReference type="GO" id="GO:0003700">
    <property type="term" value="F:DNA-binding transcription factor activity"/>
    <property type="evidence" value="ECO:0007669"/>
    <property type="project" value="TreeGrafter"/>
</dbReference>
<dbReference type="Gene3D" id="1.10.357.10">
    <property type="entry name" value="Tetracycline Repressor, domain 2"/>
    <property type="match status" value="1"/>
</dbReference>
<accession>A0A1I6YRI4</accession>
<dbReference type="InterPro" id="IPR050109">
    <property type="entry name" value="HTH-type_TetR-like_transc_reg"/>
</dbReference>
<dbReference type="Gene3D" id="1.10.10.60">
    <property type="entry name" value="Homeodomain-like"/>
    <property type="match status" value="1"/>
</dbReference>
<dbReference type="RefSeq" id="WP_093578647.1">
    <property type="nucleotide sequence ID" value="NZ_FPBA01000003.1"/>
</dbReference>
<evidence type="ECO:0000259" key="5">
    <source>
        <dbReference type="PROSITE" id="PS50977"/>
    </source>
</evidence>
<evidence type="ECO:0000256" key="4">
    <source>
        <dbReference type="PROSITE-ProRule" id="PRU00335"/>
    </source>
</evidence>
<organism evidence="6 7">
    <name type="scientific">Geodermatophilus amargosae</name>
    <dbReference type="NCBI Taxonomy" id="1296565"/>
    <lineage>
        <taxon>Bacteria</taxon>
        <taxon>Bacillati</taxon>
        <taxon>Actinomycetota</taxon>
        <taxon>Actinomycetes</taxon>
        <taxon>Geodermatophilales</taxon>
        <taxon>Geodermatophilaceae</taxon>
        <taxon>Geodermatophilus</taxon>
    </lineage>
</organism>
<dbReference type="GO" id="GO:0000976">
    <property type="term" value="F:transcription cis-regulatory region binding"/>
    <property type="evidence" value="ECO:0007669"/>
    <property type="project" value="TreeGrafter"/>
</dbReference>
<dbReference type="EMBL" id="FPBA01000003">
    <property type="protein sequence ID" value="SFT53024.1"/>
    <property type="molecule type" value="Genomic_DNA"/>
</dbReference>
<feature type="domain" description="HTH tetR-type" evidence="5">
    <location>
        <begin position="1"/>
        <end position="61"/>
    </location>
</feature>
<dbReference type="AlphaFoldDB" id="A0A1I6YRI4"/>
<dbReference type="OrthoDB" id="71867at2"/>
<name>A0A1I6YRI4_9ACTN</name>
<dbReference type="STRING" id="1296565.SAMN05660657_01380"/>
<dbReference type="InterPro" id="IPR001647">
    <property type="entry name" value="HTH_TetR"/>
</dbReference>
<protein>
    <submittedName>
        <fullName evidence="6">Transcriptional regulator, TetR family</fullName>
    </submittedName>
</protein>
<evidence type="ECO:0000256" key="2">
    <source>
        <dbReference type="ARBA" id="ARBA00023125"/>
    </source>
</evidence>
<evidence type="ECO:0000256" key="1">
    <source>
        <dbReference type="ARBA" id="ARBA00023015"/>
    </source>
</evidence>
<sequence length="166" mass="17947">MTRRDEILAVAEAVLEAEGPEGLTMRRLADELGIQAPSLYKHVRSKEDIEAGLQERALRSMGEALASAGTGLLELAAAYRAWAMAHPRLYELATRRPLRREALEPGVETAAAAPVVAAAGGDEHLARAVWALAHGLVDLELAHRFPPGADLDQTWRTALGVFSRHT</sequence>
<dbReference type="PROSITE" id="PS50977">
    <property type="entry name" value="HTH_TETR_2"/>
    <property type="match status" value="1"/>
</dbReference>
<evidence type="ECO:0000313" key="7">
    <source>
        <dbReference type="Proteomes" id="UP000199546"/>
    </source>
</evidence>
<dbReference type="Pfam" id="PF00440">
    <property type="entry name" value="TetR_N"/>
    <property type="match status" value="1"/>
</dbReference>
<dbReference type="GO" id="GO:0045892">
    <property type="term" value="P:negative regulation of DNA-templated transcription"/>
    <property type="evidence" value="ECO:0007669"/>
    <property type="project" value="InterPro"/>
</dbReference>
<evidence type="ECO:0000313" key="6">
    <source>
        <dbReference type="EMBL" id="SFT53024.1"/>
    </source>
</evidence>
<keyword evidence="3" id="KW-0804">Transcription</keyword>
<dbReference type="Proteomes" id="UP000199546">
    <property type="component" value="Unassembled WGS sequence"/>
</dbReference>
<dbReference type="PANTHER" id="PTHR30055">
    <property type="entry name" value="HTH-TYPE TRANSCRIPTIONAL REGULATOR RUTR"/>
    <property type="match status" value="1"/>
</dbReference>
<keyword evidence="1" id="KW-0805">Transcription regulation</keyword>
<dbReference type="SUPFAM" id="SSF46689">
    <property type="entry name" value="Homeodomain-like"/>
    <property type="match status" value="1"/>
</dbReference>
<dbReference type="InterPro" id="IPR036271">
    <property type="entry name" value="Tet_transcr_reg_TetR-rel_C_sf"/>
</dbReference>
<dbReference type="InterPro" id="IPR025996">
    <property type="entry name" value="MT1864/Rv1816-like_C"/>
</dbReference>
<dbReference type="SUPFAM" id="SSF48498">
    <property type="entry name" value="Tetracyclin repressor-like, C-terminal domain"/>
    <property type="match status" value="1"/>
</dbReference>
<dbReference type="InterPro" id="IPR003012">
    <property type="entry name" value="Tet_transcr_reg_TetR"/>
</dbReference>
<keyword evidence="2 4" id="KW-0238">DNA-binding</keyword>
<evidence type="ECO:0000256" key="3">
    <source>
        <dbReference type="ARBA" id="ARBA00023163"/>
    </source>
</evidence>
<dbReference type="PRINTS" id="PR00400">
    <property type="entry name" value="TETREPRESSOR"/>
</dbReference>
<reference evidence="7" key="1">
    <citation type="submission" date="2016-10" db="EMBL/GenBank/DDBJ databases">
        <authorList>
            <person name="Varghese N."/>
            <person name="Submissions S."/>
        </authorList>
    </citation>
    <scope>NUCLEOTIDE SEQUENCE [LARGE SCALE GENOMIC DNA]</scope>
    <source>
        <strain evidence="7">DSM 46136</strain>
    </source>
</reference>
<feature type="DNA-binding region" description="H-T-H motif" evidence="4">
    <location>
        <begin position="24"/>
        <end position="43"/>
    </location>
</feature>
<dbReference type="PROSITE" id="PS01081">
    <property type="entry name" value="HTH_TETR_1"/>
    <property type="match status" value="1"/>
</dbReference>
<dbReference type="InterPro" id="IPR009057">
    <property type="entry name" value="Homeodomain-like_sf"/>
</dbReference>
<gene>
    <name evidence="6" type="ORF">SAMN05660657_01380</name>
</gene>